<evidence type="ECO:0000259" key="3">
    <source>
        <dbReference type="Pfam" id="PF08797"/>
    </source>
</evidence>
<name>A0ABV3NDI0_9ACTO</name>
<feature type="domain" description="HIRAN" evidence="3">
    <location>
        <begin position="10"/>
        <end position="56"/>
    </location>
</feature>
<evidence type="ECO:0000313" key="5">
    <source>
        <dbReference type="Proteomes" id="UP001555100"/>
    </source>
</evidence>
<accession>A0ABV3NDI0</accession>
<evidence type="ECO:0000256" key="2">
    <source>
        <dbReference type="ARBA" id="ARBA00022801"/>
    </source>
</evidence>
<dbReference type="Pfam" id="PF08797">
    <property type="entry name" value="HIRAN"/>
    <property type="match status" value="1"/>
</dbReference>
<reference evidence="4 5" key="1">
    <citation type="submission" date="2024-01" db="EMBL/GenBank/DDBJ databases">
        <title>Genomic analysis and antimicrobial resistance profiles of Trueperella pyogenes isolated from domestic and wild animals.</title>
        <authorList>
            <person name="Magossi G."/>
            <person name="Gzyl K.E."/>
            <person name="Holman D.B."/>
            <person name="Amat S."/>
        </authorList>
    </citation>
    <scope>NUCLEOTIDE SEQUENCE [LARGE SCALE GENOMIC DNA]</scope>
    <source>
        <strain evidence="4 5">1494</strain>
    </source>
</reference>
<dbReference type="EMBL" id="JBAGNM010000015">
    <property type="protein sequence ID" value="MEW6955280.1"/>
    <property type="molecule type" value="Genomic_DNA"/>
</dbReference>
<keyword evidence="5" id="KW-1185">Reference proteome</keyword>
<proteinExistence type="predicted"/>
<protein>
    <submittedName>
        <fullName evidence="4">HIRAN domain-containing protein</fullName>
    </submittedName>
</protein>
<sequence>MPGFRSSTGAELRTELVLAPDPSNPFDSNAVGVWAGQNLIGYLAREQARQLHHKIASLEPDGLLAVQGRLWSRDAGNAVYSRTYFDMPDLDMAETIGEPASPDSEIELPEGSKIQVIGEEHHMDTLSSIFTGQDGDRPLWVRLRTSIDFRPRSARERVDVFVGEDRIGWLSDAQTKNMLPLVKLAEEQGKTAVARGVISGSVLKAEVVLYVAKASEVPYAWIQEHSGPPVLKKKRPEFMWDD</sequence>
<gene>
    <name evidence="4" type="ORF">V3M73_09655</name>
</gene>
<dbReference type="InterPro" id="IPR014905">
    <property type="entry name" value="HIRAN"/>
</dbReference>
<evidence type="ECO:0000256" key="1">
    <source>
        <dbReference type="ARBA" id="ARBA00022723"/>
    </source>
</evidence>
<evidence type="ECO:0000313" key="4">
    <source>
        <dbReference type="EMBL" id="MEW6955280.1"/>
    </source>
</evidence>
<comment type="caution">
    <text evidence="4">The sequence shown here is derived from an EMBL/GenBank/DDBJ whole genome shotgun (WGS) entry which is preliminary data.</text>
</comment>
<organism evidence="4 5">
    <name type="scientific">Trueperella pyogenes</name>
    <dbReference type="NCBI Taxonomy" id="1661"/>
    <lineage>
        <taxon>Bacteria</taxon>
        <taxon>Bacillati</taxon>
        <taxon>Actinomycetota</taxon>
        <taxon>Actinomycetes</taxon>
        <taxon>Actinomycetales</taxon>
        <taxon>Actinomycetaceae</taxon>
        <taxon>Trueperella</taxon>
    </lineage>
</organism>
<keyword evidence="2" id="KW-0378">Hydrolase</keyword>
<dbReference type="Proteomes" id="UP001555100">
    <property type="component" value="Unassembled WGS sequence"/>
</dbReference>
<keyword evidence="1" id="KW-0479">Metal-binding</keyword>
<dbReference type="Gene3D" id="3.30.70.2330">
    <property type="match status" value="1"/>
</dbReference>
<dbReference type="RefSeq" id="WP_367208651.1">
    <property type="nucleotide sequence ID" value="NZ_CP123417.1"/>
</dbReference>